<keyword evidence="1" id="KW-0732">Signal</keyword>
<sequence length="142" mass="14936">MKHWNRNPTPRWLTRLVLVAVAAAATTLGAGAAASAVNSGATASSAGPYLHVGCESWTRLKIRCTATTIGAWDPHTVRWYVNDVLYSTIENVYGDPSHISSVSVTFACSPSQPKIYSAVVTDDLGRVAYAPGSGAACRTGNP</sequence>
<accession>A0A5S4EXU0</accession>
<dbReference type="Proteomes" id="UP000309128">
    <property type="component" value="Unassembled WGS sequence"/>
</dbReference>
<keyword evidence="3" id="KW-1185">Reference proteome</keyword>
<feature type="chain" id="PRO_5024368732" description="Ig-like domain-containing protein" evidence="1">
    <location>
        <begin position="33"/>
        <end position="142"/>
    </location>
</feature>
<comment type="caution">
    <text evidence="2">The sequence shown here is derived from an EMBL/GenBank/DDBJ whole genome shotgun (WGS) entry which is preliminary data.</text>
</comment>
<name>A0A5S4EXU0_9ACTN</name>
<evidence type="ECO:0008006" key="4">
    <source>
        <dbReference type="Google" id="ProtNLM"/>
    </source>
</evidence>
<reference evidence="2 3" key="1">
    <citation type="submission" date="2019-05" db="EMBL/GenBank/DDBJ databases">
        <title>Draft genome sequence of Nonomuraea turkmeniaca DSM 43926.</title>
        <authorList>
            <person name="Saricaoglu S."/>
            <person name="Isik K."/>
        </authorList>
    </citation>
    <scope>NUCLEOTIDE SEQUENCE [LARGE SCALE GENOMIC DNA]</scope>
    <source>
        <strain evidence="2 3">DSM 43926</strain>
    </source>
</reference>
<evidence type="ECO:0000256" key="1">
    <source>
        <dbReference type="SAM" id="SignalP"/>
    </source>
</evidence>
<evidence type="ECO:0000313" key="3">
    <source>
        <dbReference type="Proteomes" id="UP000309128"/>
    </source>
</evidence>
<evidence type="ECO:0000313" key="2">
    <source>
        <dbReference type="EMBL" id="TMR08388.1"/>
    </source>
</evidence>
<organism evidence="2 3">
    <name type="scientific">Nonomuraea turkmeniaca</name>
    <dbReference type="NCBI Taxonomy" id="103838"/>
    <lineage>
        <taxon>Bacteria</taxon>
        <taxon>Bacillati</taxon>
        <taxon>Actinomycetota</taxon>
        <taxon>Actinomycetes</taxon>
        <taxon>Streptosporangiales</taxon>
        <taxon>Streptosporangiaceae</taxon>
        <taxon>Nonomuraea</taxon>
    </lineage>
</organism>
<proteinExistence type="predicted"/>
<gene>
    <name evidence="2" type="ORF">ETD86_48040</name>
</gene>
<dbReference type="RefSeq" id="WP_138673297.1">
    <property type="nucleotide sequence ID" value="NZ_VCKY01000297.1"/>
</dbReference>
<protein>
    <recommendedName>
        <fullName evidence="4">Ig-like domain-containing protein</fullName>
    </recommendedName>
</protein>
<feature type="signal peptide" evidence="1">
    <location>
        <begin position="1"/>
        <end position="32"/>
    </location>
</feature>
<dbReference type="AlphaFoldDB" id="A0A5S4EXU0"/>
<dbReference type="EMBL" id="VCKY01000297">
    <property type="protein sequence ID" value="TMR08388.1"/>
    <property type="molecule type" value="Genomic_DNA"/>
</dbReference>